<reference evidence="1 2" key="1">
    <citation type="submission" date="2018-06" db="EMBL/GenBank/DDBJ databases">
        <title>Azoarcus communis strain SWub3 genome.</title>
        <authorList>
            <person name="Zorraquino Salvo V."/>
            <person name="Toubiana D."/>
            <person name="Blumwald E."/>
        </authorList>
    </citation>
    <scope>NUCLEOTIDE SEQUENCE [LARGE SCALE GENOMIC DNA]</scope>
    <source>
        <strain evidence="1 2">SWub3</strain>
    </source>
</reference>
<name>A0A323UTF8_9RHOO</name>
<dbReference type="PANTHER" id="PTHR35399:SF4">
    <property type="entry name" value="MEMBRANE PROTEIN"/>
    <property type="match status" value="1"/>
</dbReference>
<protein>
    <submittedName>
        <fullName evidence="1">Phosphatase</fullName>
    </submittedName>
</protein>
<evidence type="ECO:0000313" key="2">
    <source>
        <dbReference type="Proteomes" id="UP000248259"/>
    </source>
</evidence>
<dbReference type="Proteomes" id="UP000248259">
    <property type="component" value="Unassembled WGS sequence"/>
</dbReference>
<dbReference type="PROSITE" id="PS51318">
    <property type="entry name" value="TAT"/>
    <property type="match status" value="1"/>
</dbReference>
<dbReference type="PANTHER" id="PTHR35399">
    <property type="entry name" value="SLR8030 PROTEIN"/>
    <property type="match status" value="1"/>
</dbReference>
<dbReference type="RefSeq" id="WP_110529723.1">
    <property type="nucleotide sequence ID" value="NZ_QKOE01000029.1"/>
</dbReference>
<gene>
    <name evidence="1" type="ORF">DNK49_21415</name>
</gene>
<dbReference type="OrthoDB" id="9801383at2"/>
<organism evidence="1 2">
    <name type="scientific">Parazoarcus communis SWub3 = DSM 12120</name>
    <dbReference type="NCBI Taxonomy" id="1121029"/>
    <lineage>
        <taxon>Bacteria</taxon>
        <taxon>Pseudomonadati</taxon>
        <taxon>Pseudomonadota</taxon>
        <taxon>Betaproteobacteria</taxon>
        <taxon>Rhodocyclales</taxon>
        <taxon>Zoogloeaceae</taxon>
        <taxon>Parazoarcus</taxon>
    </lineage>
</organism>
<dbReference type="EMBL" id="QKOE01000029">
    <property type="protein sequence ID" value="PZA14496.1"/>
    <property type="molecule type" value="Genomic_DNA"/>
</dbReference>
<evidence type="ECO:0000313" key="1">
    <source>
        <dbReference type="EMBL" id="PZA14496.1"/>
    </source>
</evidence>
<sequence>MSLSRFSPVRRRLLQGSTLAAASGFAGIMGALHSRNAMAAAGKQTASALSPYGALSPVADQTTGLPLLQLPAGFSYRSYGWTGDPMSDGRPTPSLHDGMAVVTSRRVGRNSELVLVRNHERGLVTTPNDAIIAPHNYSTGLISGIITVYYGSLPIRIGASGIVTNPAAAAPAPFLGYAAGGTTNLLMRDNQWVGARSSIGGTLGNCAGGPTPWGSWLTCEETIYDFSAIGGKRHGYVFEVDNDPEGSIADPIVEMGRFVHEAVAIDPATGYAYLTEDNRNLSALFRYVPIDTTPAPGSLQRGGRLQAARIRSIIRQAAALTLDKANDIGLLNPDIGDEYELEWADIADPDADPMVVVGQPGGISMGFMAGPTYQAMAQGCARMSRGEGIWYSAGKLYIVDTAAGIDGSNRIGYGEGAVWELTLATMRLRAVFVSGNQTAGNNPDNVTVSPRGGVVLCEDGGASTDVYGSGSRLLGLTEGGEAYIFCKNNVVLDASQLQAAGKLTPPADNRSSEFCGACFDPTGRILFANIQTPGITVAITGPWGKGNL</sequence>
<comment type="caution">
    <text evidence="1">The sequence shown here is derived from an EMBL/GenBank/DDBJ whole genome shotgun (WGS) entry which is preliminary data.</text>
</comment>
<dbReference type="InterPro" id="IPR008557">
    <property type="entry name" value="PhoX"/>
</dbReference>
<keyword evidence="2" id="KW-1185">Reference proteome</keyword>
<proteinExistence type="predicted"/>
<dbReference type="AlphaFoldDB" id="A0A323UTF8"/>
<accession>A0A323UTF8</accession>
<dbReference type="Pfam" id="PF05787">
    <property type="entry name" value="PhoX"/>
    <property type="match status" value="1"/>
</dbReference>
<dbReference type="InterPro" id="IPR006311">
    <property type="entry name" value="TAT_signal"/>
</dbReference>